<keyword evidence="3" id="KW-0804">Transcription</keyword>
<keyword evidence="2 4" id="KW-0238">DNA-binding</keyword>
<dbReference type="RefSeq" id="WP_186506888.1">
    <property type="nucleotide sequence ID" value="NZ_JACNEP010000007.1"/>
</dbReference>
<evidence type="ECO:0000256" key="1">
    <source>
        <dbReference type="ARBA" id="ARBA00023015"/>
    </source>
</evidence>
<dbReference type="AlphaFoldDB" id="A0A8J6IV16"/>
<dbReference type="Gene3D" id="1.10.10.60">
    <property type="entry name" value="Homeodomain-like"/>
    <property type="match status" value="1"/>
</dbReference>
<comment type="caution">
    <text evidence="6">The sequence shown here is derived from an EMBL/GenBank/DDBJ whole genome shotgun (WGS) entry which is preliminary data.</text>
</comment>
<dbReference type="InterPro" id="IPR050109">
    <property type="entry name" value="HTH-type_TetR-like_transc_reg"/>
</dbReference>
<dbReference type="InterPro" id="IPR023772">
    <property type="entry name" value="DNA-bd_HTH_TetR-type_CS"/>
</dbReference>
<dbReference type="Pfam" id="PF14246">
    <property type="entry name" value="TetR_C_7"/>
    <property type="match status" value="1"/>
</dbReference>
<keyword evidence="7" id="KW-1185">Reference proteome</keyword>
<name>A0A8J6IV16_9ALTE</name>
<organism evidence="6 7">
    <name type="scientific">Neptunicella marina</name>
    <dbReference type="NCBI Taxonomy" id="2125989"/>
    <lineage>
        <taxon>Bacteria</taxon>
        <taxon>Pseudomonadati</taxon>
        <taxon>Pseudomonadota</taxon>
        <taxon>Gammaproteobacteria</taxon>
        <taxon>Alteromonadales</taxon>
        <taxon>Alteromonadaceae</taxon>
        <taxon>Neptunicella</taxon>
    </lineage>
</organism>
<sequence length="198" mass="22691">MKLSEQKRLDILTAAELLFYQHGVEQTSMDLVAKQANVSKRTVYNHFATKEQLFHAILLRLRDQLDDAETIAFDPSLDIRGQLVSIARQEAALLTSDKFLRIARVAFLHMLQQPDLAKQLSDNKVGCMAYLETFLTEAVAAGKLAISDIELAAKQFVYQLKSFIFYPHLYGFEVLDKQQEQQVIEETVEMFLCRYLPT</sequence>
<feature type="DNA-binding region" description="H-T-H motif" evidence="4">
    <location>
        <begin position="28"/>
        <end position="47"/>
    </location>
</feature>
<dbReference type="GO" id="GO:0000976">
    <property type="term" value="F:transcription cis-regulatory region binding"/>
    <property type="evidence" value="ECO:0007669"/>
    <property type="project" value="TreeGrafter"/>
</dbReference>
<dbReference type="Gene3D" id="1.10.357.10">
    <property type="entry name" value="Tetracycline Repressor, domain 2"/>
    <property type="match status" value="1"/>
</dbReference>
<dbReference type="InterPro" id="IPR009057">
    <property type="entry name" value="Homeodomain-like_sf"/>
</dbReference>
<dbReference type="InterPro" id="IPR039536">
    <property type="entry name" value="TetR_C_Proteobacteria"/>
</dbReference>
<reference evidence="6" key="1">
    <citation type="journal article" date="2018" name="Int. J. Syst. Evol. Microbiol.">
        <title>Neptunicella marina gen. nov., sp. nov., isolated from surface seawater.</title>
        <authorList>
            <person name="Liu X."/>
            <person name="Lai Q."/>
            <person name="Du Y."/>
            <person name="Zhang X."/>
            <person name="Liu Z."/>
            <person name="Sun F."/>
            <person name="Shao Z."/>
        </authorList>
    </citation>
    <scope>NUCLEOTIDE SEQUENCE</scope>
    <source>
        <strain evidence="6">S27-2</strain>
    </source>
</reference>
<dbReference type="EMBL" id="JACNEP010000007">
    <property type="protein sequence ID" value="MBC3766365.1"/>
    <property type="molecule type" value="Genomic_DNA"/>
</dbReference>
<dbReference type="PRINTS" id="PR00455">
    <property type="entry name" value="HTHTETR"/>
</dbReference>
<proteinExistence type="predicted"/>
<dbReference type="GO" id="GO:0003700">
    <property type="term" value="F:DNA-binding transcription factor activity"/>
    <property type="evidence" value="ECO:0007669"/>
    <property type="project" value="TreeGrafter"/>
</dbReference>
<dbReference type="InterPro" id="IPR001647">
    <property type="entry name" value="HTH_TetR"/>
</dbReference>
<dbReference type="FunFam" id="1.10.10.60:FF:000141">
    <property type="entry name" value="TetR family transcriptional regulator"/>
    <property type="match status" value="1"/>
</dbReference>
<protein>
    <submittedName>
        <fullName evidence="6">TetR/AcrR family transcriptional regulator</fullName>
    </submittedName>
</protein>
<evidence type="ECO:0000256" key="3">
    <source>
        <dbReference type="ARBA" id="ARBA00023163"/>
    </source>
</evidence>
<dbReference type="PROSITE" id="PS01081">
    <property type="entry name" value="HTH_TETR_1"/>
    <property type="match status" value="1"/>
</dbReference>
<accession>A0A8J6IV16</accession>
<dbReference type="InterPro" id="IPR036271">
    <property type="entry name" value="Tet_transcr_reg_TetR-rel_C_sf"/>
</dbReference>
<gene>
    <name evidence="6" type="ORF">H8B19_10775</name>
</gene>
<dbReference type="Proteomes" id="UP000601768">
    <property type="component" value="Unassembled WGS sequence"/>
</dbReference>
<keyword evidence="1" id="KW-0805">Transcription regulation</keyword>
<dbReference type="PROSITE" id="PS50977">
    <property type="entry name" value="HTH_TETR_2"/>
    <property type="match status" value="1"/>
</dbReference>
<dbReference type="PANTHER" id="PTHR30055:SF146">
    <property type="entry name" value="HTH-TYPE TRANSCRIPTIONAL DUAL REGULATOR CECR"/>
    <property type="match status" value="1"/>
</dbReference>
<dbReference type="Pfam" id="PF00440">
    <property type="entry name" value="TetR_N"/>
    <property type="match status" value="1"/>
</dbReference>
<dbReference type="SUPFAM" id="SSF48498">
    <property type="entry name" value="Tetracyclin repressor-like, C-terminal domain"/>
    <property type="match status" value="1"/>
</dbReference>
<evidence type="ECO:0000259" key="5">
    <source>
        <dbReference type="PROSITE" id="PS50977"/>
    </source>
</evidence>
<dbReference type="SUPFAM" id="SSF46689">
    <property type="entry name" value="Homeodomain-like"/>
    <property type="match status" value="1"/>
</dbReference>
<evidence type="ECO:0000256" key="2">
    <source>
        <dbReference type="ARBA" id="ARBA00023125"/>
    </source>
</evidence>
<evidence type="ECO:0000313" key="7">
    <source>
        <dbReference type="Proteomes" id="UP000601768"/>
    </source>
</evidence>
<reference evidence="6" key="2">
    <citation type="submission" date="2020-08" db="EMBL/GenBank/DDBJ databases">
        <authorList>
            <person name="Lai Q."/>
        </authorList>
    </citation>
    <scope>NUCLEOTIDE SEQUENCE</scope>
    <source>
        <strain evidence="6">S27-2</strain>
    </source>
</reference>
<dbReference type="PANTHER" id="PTHR30055">
    <property type="entry name" value="HTH-TYPE TRANSCRIPTIONAL REGULATOR RUTR"/>
    <property type="match status" value="1"/>
</dbReference>
<evidence type="ECO:0000256" key="4">
    <source>
        <dbReference type="PROSITE-ProRule" id="PRU00335"/>
    </source>
</evidence>
<feature type="domain" description="HTH tetR-type" evidence="5">
    <location>
        <begin position="5"/>
        <end position="65"/>
    </location>
</feature>
<evidence type="ECO:0000313" key="6">
    <source>
        <dbReference type="EMBL" id="MBC3766365.1"/>
    </source>
</evidence>